<reference evidence="4" key="3">
    <citation type="submission" date="2015-06" db="UniProtKB">
        <authorList>
            <consortium name="EnsemblMetazoa"/>
        </authorList>
    </citation>
    <scope>IDENTIFICATION</scope>
</reference>
<dbReference type="PANTHER" id="PTHR12905">
    <property type="entry name" value="METALLOPHOSPHOESTERASE"/>
    <property type="match status" value="1"/>
</dbReference>
<accession>R7V5G6</accession>
<dbReference type="PANTHER" id="PTHR12905:SF0">
    <property type="entry name" value="CALCINEURIN-LIKE PHOSPHOESTERASE DOMAIN-CONTAINING PROTEIN"/>
    <property type="match status" value="1"/>
</dbReference>
<dbReference type="InterPro" id="IPR051693">
    <property type="entry name" value="UPF0046_metallophosphoest"/>
</dbReference>
<comment type="similarity">
    <text evidence="1">Belongs to the UPF0046 family.</text>
</comment>
<dbReference type="EMBL" id="KB295062">
    <property type="protein sequence ID" value="ELU13682.1"/>
    <property type="molecule type" value="Genomic_DNA"/>
</dbReference>
<proteinExistence type="inferred from homology"/>
<dbReference type="Gene3D" id="3.60.21.10">
    <property type="match status" value="1"/>
</dbReference>
<dbReference type="Pfam" id="PF00149">
    <property type="entry name" value="Metallophos"/>
    <property type="match status" value="1"/>
</dbReference>
<feature type="domain" description="Calcineurin-like phosphoesterase" evidence="2">
    <location>
        <begin position="12"/>
        <end position="191"/>
    </location>
</feature>
<sequence length="227" mass="25888">MIGFPLLPHRTRIVHISDTHQVHDRFLPIIPDGDIFIHSGDFFDLNYEEQSFQEEMSQLNTFMGKLPHRHKIFVAGNHEICLNGISRDVIQRELPNATYLQDQLITAHGLRIYGSPWNKDRGSPAFAFVLPQEDIKKRWEQIPDDIDVLVTHSPPAHVLDWQGALGCPELRTAVFERVRPPLHLFGHAHGPGMSLVDKMLFINGSSPYASAPYISVIDYYHQKPPSD</sequence>
<organism evidence="3">
    <name type="scientific">Capitella teleta</name>
    <name type="common">Polychaete worm</name>
    <dbReference type="NCBI Taxonomy" id="283909"/>
    <lineage>
        <taxon>Eukaryota</taxon>
        <taxon>Metazoa</taxon>
        <taxon>Spiralia</taxon>
        <taxon>Lophotrochozoa</taxon>
        <taxon>Annelida</taxon>
        <taxon>Polychaeta</taxon>
        <taxon>Sedentaria</taxon>
        <taxon>Scolecida</taxon>
        <taxon>Capitellidae</taxon>
        <taxon>Capitella</taxon>
    </lineage>
</organism>
<evidence type="ECO:0000313" key="4">
    <source>
        <dbReference type="EnsemblMetazoa" id="CapteP98439"/>
    </source>
</evidence>
<dbReference type="GO" id="GO:0016787">
    <property type="term" value="F:hydrolase activity"/>
    <property type="evidence" value="ECO:0007669"/>
    <property type="project" value="InterPro"/>
</dbReference>
<evidence type="ECO:0000313" key="5">
    <source>
        <dbReference type="Proteomes" id="UP000014760"/>
    </source>
</evidence>
<dbReference type="STRING" id="283909.R7V5G6"/>
<name>R7V5G6_CAPTE</name>
<dbReference type="HOGENOM" id="CLU_041441_1_0_1"/>
<dbReference type="EnsemblMetazoa" id="CapteT98439">
    <property type="protein sequence ID" value="CapteP98439"/>
    <property type="gene ID" value="CapteG98439"/>
</dbReference>
<dbReference type="EMBL" id="AMQN01000735">
    <property type="status" value="NOT_ANNOTATED_CDS"/>
    <property type="molecule type" value="Genomic_DNA"/>
</dbReference>
<dbReference type="AlphaFoldDB" id="R7V5G6"/>
<evidence type="ECO:0000259" key="2">
    <source>
        <dbReference type="Pfam" id="PF00149"/>
    </source>
</evidence>
<gene>
    <name evidence="3" type="ORF">CAPTEDRAFT_98439</name>
</gene>
<evidence type="ECO:0000256" key="1">
    <source>
        <dbReference type="ARBA" id="ARBA00007993"/>
    </source>
</evidence>
<dbReference type="SUPFAM" id="SSF56300">
    <property type="entry name" value="Metallo-dependent phosphatases"/>
    <property type="match status" value="1"/>
</dbReference>
<keyword evidence="5" id="KW-1185">Reference proteome</keyword>
<dbReference type="InterPro" id="IPR029052">
    <property type="entry name" value="Metallo-depent_PP-like"/>
</dbReference>
<evidence type="ECO:0000313" key="3">
    <source>
        <dbReference type="EMBL" id="ELU13682.1"/>
    </source>
</evidence>
<dbReference type="Proteomes" id="UP000014760">
    <property type="component" value="Unassembled WGS sequence"/>
</dbReference>
<dbReference type="InterPro" id="IPR004843">
    <property type="entry name" value="Calcineurin-like_PHP"/>
</dbReference>
<dbReference type="OrthoDB" id="630188at2759"/>
<dbReference type="OMA" id="WGCPHLR"/>
<protein>
    <recommendedName>
        <fullName evidence="2">Calcineurin-like phosphoesterase domain-containing protein</fullName>
    </recommendedName>
</protein>
<reference evidence="5" key="1">
    <citation type="submission" date="2012-12" db="EMBL/GenBank/DDBJ databases">
        <authorList>
            <person name="Hellsten U."/>
            <person name="Grimwood J."/>
            <person name="Chapman J.A."/>
            <person name="Shapiro H."/>
            <person name="Aerts A."/>
            <person name="Otillar R.P."/>
            <person name="Terry A.Y."/>
            <person name="Boore J.L."/>
            <person name="Simakov O."/>
            <person name="Marletaz F."/>
            <person name="Cho S.-J."/>
            <person name="Edsinger-Gonzales E."/>
            <person name="Havlak P."/>
            <person name="Kuo D.-H."/>
            <person name="Larsson T."/>
            <person name="Lv J."/>
            <person name="Arendt D."/>
            <person name="Savage R."/>
            <person name="Osoegawa K."/>
            <person name="de Jong P."/>
            <person name="Lindberg D.R."/>
            <person name="Seaver E.C."/>
            <person name="Weisblat D.A."/>
            <person name="Putnam N.H."/>
            <person name="Grigoriev I.V."/>
            <person name="Rokhsar D.S."/>
        </authorList>
    </citation>
    <scope>NUCLEOTIDE SEQUENCE</scope>
    <source>
        <strain evidence="5">I ESC-2004</strain>
    </source>
</reference>
<reference evidence="3 5" key="2">
    <citation type="journal article" date="2013" name="Nature">
        <title>Insights into bilaterian evolution from three spiralian genomes.</title>
        <authorList>
            <person name="Simakov O."/>
            <person name="Marletaz F."/>
            <person name="Cho S.J."/>
            <person name="Edsinger-Gonzales E."/>
            <person name="Havlak P."/>
            <person name="Hellsten U."/>
            <person name="Kuo D.H."/>
            <person name="Larsson T."/>
            <person name="Lv J."/>
            <person name="Arendt D."/>
            <person name="Savage R."/>
            <person name="Osoegawa K."/>
            <person name="de Jong P."/>
            <person name="Grimwood J."/>
            <person name="Chapman J.A."/>
            <person name="Shapiro H."/>
            <person name="Aerts A."/>
            <person name="Otillar R.P."/>
            <person name="Terry A.Y."/>
            <person name="Boore J.L."/>
            <person name="Grigoriev I.V."/>
            <person name="Lindberg D.R."/>
            <person name="Seaver E.C."/>
            <person name="Weisblat D.A."/>
            <person name="Putnam N.H."/>
            <person name="Rokhsar D.S."/>
        </authorList>
    </citation>
    <scope>NUCLEOTIDE SEQUENCE</scope>
    <source>
        <strain evidence="3 5">I ESC-2004</strain>
    </source>
</reference>